<evidence type="ECO:0000313" key="4">
    <source>
        <dbReference type="Proteomes" id="UP001060771"/>
    </source>
</evidence>
<reference evidence="2" key="1">
    <citation type="journal article" date="2014" name="Int. J. Syst. Evol. Microbiol.">
        <title>Complete genome sequence of Corynebacterium casei LMG S-19264T (=DSM 44701T), isolated from a smear-ripened cheese.</title>
        <authorList>
            <consortium name="US DOE Joint Genome Institute (JGI-PGF)"/>
            <person name="Walter F."/>
            <person name="Albersmeier A."/>
            <person name="Kalinowski J."/>
            <person name="Ruckert C."/>
        </authorList>
    </citation>
    <scope>NUCLEOTIDE SEQUENCE</scope>
    <source>
        <strain evidence="2">JCM 11219</strain>
    </source>
</reference>
<proteinExistence type="predicted"/>
<dbReference type="Proteomes" id="UP001060771">
    <property type="component" value="Chromosome"/>
</dbReference>
<dbReference type="GeneID" id="76206729"/>
<evidence type="ECO:0000313" key="2">
    <source>
        <dbReference type="EMBL" id="GGI67950.1"/>
    </source>
</evidence>
<sequence length="185" mass="21791">MEDTITNYALVLDFDGVITRLNIDWKSLREELSKYLGIRVVSINKLFEETYGTQTFWLAHEFVERHELEAVETSELNNGIREVVTYFPGIKYIATLQSERAVMKFLERYELLNTFREVLGRPRFASKEQELKYIINTVSPGRVIFIDDSRQNIETCRGLGIKYCIHMRNYPGVEHIIKLLREILH</sequence>
<accession>A0A830E6I6</accession>
<dbReference type="OrthoDB" id="24160at2157"/>
<evidence type="ECO:0000313" key="3">
    <source>
        <dbReference type="Proteomes" id="UP000657075"/>
    </source>
</evidence>
<dbReference type="InterPro" id="IPR036412">
    <property type="entry name" value="HAD-like_sf"/>
</dbReference>
<dbReference type="Gene3D" id="3.40.50.1000">
    <property type="entry name" value="HAD superfamily/HAD-like"/>
    <property type="match status" value="1"/>
</dbReference>
<dbReference type="InterPro" id="IPR023214">
    <property type="entry name" value="HAD_sf"/>
</dbReference>
<dbReference type="AlphaFoldDB" id="A0A830E6I6"/>
<dbReference type="SUPFAM" id="SSF56784">
    <property type="entry name" value="HAD-like"/>
    <property type="match status" value="1"/>
</dbReference>
<gene>
    <name evidence="2" type="ORF">GCM10007112_01240</name>
    <name evidence="1" type="ORF">Vsou_11830</name>
</gene>
<evidence type="ECO:0000313" key="1">
    <source>
        <dbReference type="EMBL" id="BDR92090.1"/>
    </source>
</evidence>
<dbReference type="EMBL" id="BMNM01000001">
    <property type="protein sequence ID" value="GGI67950.1"/>
    <property type="molecule type" value="Genomic_DNA"/>
</dbReference>
<reference evidence="1" key="4">
    <citation type="journal article" date="2023" name="Microbiol. Resour. Announc.">
        <title>Complete Genome Sequence of Vulcanisaeta souniana Strain IC-059, a Hyperthermophilic Archaeon Isolated from Hot Spring Water in Japan.</title>
        <authorList>
            <person name="Kato S."/>
            <person name="Itoh T."/>
            <person name="Wu L."/>
            <person name="Ma J."/>
            <person name="Ohkuma M."/>
        </authorList>
    </citation>
    <scope>NUCLEOTIDE SEQUENCE</scope>
    <source>
        <strain evidence="1">JCM 11219</strain>
    </source>
</reference>
<name>A0A830E6I6_9CREN</name>
<dbReference type="Pfam" id="PF13419">
    <property type="entry name" value="HAD_2"/>
    <property type="match status" value="1"/>
</dbReference>
<dbReference type="Proteomes" id="UP000657075">
    <property type="component" value="Unassembled WGS sequence"/>
</dbReference>
<protein>
    <submittedName>
        <fullName evidence="2">Uncharacterized protein</fullName>
    </submittedName>
</protein>
<dbReference type="Gene3D" id="1.10.150.240">
    <property type="entry name" value="Putative phosphatase, domain 2"/>
    <property type="match status" value="1"/>
</dbReference>
<dbReference type="EMBL" id="AP026830">
    <property type="protein sequence ID" value="BDR92090.1"/>
    <property type="molecule type" value="Genomic_DNA"/>
</dbReference>
<reference evidence="2" key="2">
    <citation type="submission" date="2020-09" db="EMBL/GenBank/DDBJ databases">
        <authorList>
            <person name="Sun Q."/>
            <person name="Ohkuma M."/>
        </authorList>
    </citation>
    <scope>NUCLEOTIDE SEQUENCE</scope>
    <source>
        <strain evidence="2">JCM 11219</strain>
    </source>
</reference>
<organism evidence="2 3">
    <name type="scientific">Vulcanisaeta souniana JCM 11219</name>
    <dbReference type="NCBI Taxonomy" id="1293586"/>
    <lineage>
        <taxon>Archaea</taxon>
        <taxon>Thermoproteota</taxon>
        <taxon>Thermoprotei</taxon>
        <taxon>Thermoproteales</taxon>
        <taxon>Thermoproteaceae</taxon>
        <taxon>Vulcanisaeta</taxon>
    </lineage>
</organism>
<keyword evidence="4" id="KW-1185">Reference proteome</keyword>
<reference evidence="4" key="3">
    <citation type="submission" date="2022-09" db="EMBL/GenBank/DDBJ databases">
        <title>Complete genome sequence of Vulcanisaeta souniana.</title>
        <authorList>
            <person name="Kato S."/>
            <person name="Itoh T."/>
            <person name="Ohkuma M."/>
        </authorList>
    </citation>
    <scope>NUCLEOTIDE SEQUENCE [LARGE SCALE GENOMIC DNA]</scope>
    <source>
        <strain evidence="4">JCM 11219</strain>
    </source>
</reference>
<dbReference type="InterPro" id="IPR023198">
    <property type="entry name" value="PGP-like_dom2"/>
</dbReference>
<dbReference type="InterPro" id="IPR041492">
    <property type="entry name" value="HAD_2"/>
</dbReference>
<dbReference type="RefSeq" id="WP_188602263.1">
    <property type="nucleotide sequence ID" value="NZ_AP026830.1"/>
</dbReference>